<dbReference type="Pfam" id="PF13453">
    <property type="entry name" value="Zn_ribbon_TFIIB"/>
    <property type="match status" value="1"/>
</dbReference>
<dbReference type="RefSeq" id="WP_184301060.1">
    <property type="nucleotide sequence ID" value="NZ_JACHLP010000006.1"/>
</dbReference>
<evidence type="ECO:0000313" key="3">
    <source>
        <dbReference type="Proteomes" id="UP000562027"/>
    </source>
</evidence>
<keyword evidence="3" id="KW-1185">Reference proteome</keyword>
<evidence type="ECO:0000259" key="1">
    <source>
        <dbReference type="Pfam" id="PF13453"/>
    </source>
</evidence>
<evidence type="ECO:0000313" key="2">
    <source>
        <dbReference type="EMBL" id="MBB4844526.1"/>
    </source>
</evidence>
<name>A0A840L8W5_9BURK</name>
<dbReference type="EMBL" id="JACHLP010000006">
    <property type="protein sequence ID" value="MBB4844526.1"/>
    <property type="molecule type" value="Genomic_DNA"/>
</dbReference>
<sequence length="107" mass="11998">MNCPNCYHVSLRFFERQGARLNSCIQCGGHWLAKGELERLLAGRPQAGPGGYGPYPGQGRQGSAGKGLAGWVLERLLKLALNKLQRPYASQRGHYKRKKSWLSRLFK</sequence>
<reference evidence="2 3" key="1">
    <citation type="submission" date="2020-08" db="EMBL/GenBank/DDBJ databases">
        <title>Functional genomics of gut bacteria from endangered species of beetles.</title>
        <authorList>
            <person name="Carlos-Shanley C."/>
        </authorList>
    </citation>
    <scope>NUCLEOTIDE SEQUENCE [LARGE SCALE GENOMIC DNA]</scope>
    <source>
        <strain evidence="2 3">S00239</strain>
    </source>
</reference>
<dbReference type="AlphaFoldDB" id="A0A840L8W5"/>
<gene>
    <name evidence="2" type="ORF">HNP55_003070</name>
</gene>
<proteinExistence type="predicted"/>
<accession>A0A840L8W5</accession>
<feature type="domain" description="Transcription factor zinc-finger" evidence="1">
    <location>
        <begin position="2"/>
        <end position="42"/>
    </location>
</feature>
<protein>
    <submittedName>
        <fullName evidence="2">Zn-finger nucleic acid-binding protein</fullName>
    </submittedName>
</protein>
<organism evidence="2 3">
    <name type="scientific">Roseateles oligotrophus</name>
    <dbReference type="NCBI Taxonomy" id="1769250"/>
    <lineage>
        <taxon>Bacteria</taxon>
        <taxon>Pseudomonadati</taxon>
        <taxon>Pseudomonadota</taxon>
        <taxon>Betaproteobacteria</taxon>
        <taxon>Burkholderiales</taxon>
        <taxon>Sphaerotilaceae</taxon>
        <taxon>Roseateles</taxon>
    </lineage>
</organism>
<dbReference type="InterPro" id="IPR027392">
    <property type="entry name" value="TF_Znf"/>
</dbReference>
<comment type="caution">
    <text evidence="2">The sequence shown here is derived from an EMBL/GenBank/DDBJ whole genome shotgun (WGS) entry which is preliminary data.</text>
</comment>
<dbReference type="Proteomes" id="UP000562027">
    <property type="component" value="Unassembled WGS sequence"/>
</dbReference>